<evidence type="ECO:0000313" key="11">
    <source>
        <dbReference type="Proteomes" id="UP000249757"/>
    </source>
</evidence>
<organism evidence="8 10">
    <name type="scientific">Pyrenophora tritici-repentis</name>
    <dbReference type="NCBI Taxonomy" id="45151"/>
    <lineage>
        <taxon>Eukaryota</taxon>
        <taxon>Fungi</taxon>
        <taxon>Dikarya</taxon>
        <taxon>Ascomycota</taxon>
        <taxon>Pezizomycotina</taxon>
        <taxon>Dothideomycetes</taxon>
        <taxon>Pleosporomycetidae</taxon>
        <taxon>Pleosporales</taxon>
        <taxon>Pleosporineae</taxon>
        <taxon>Pleosporaceae</taxon>
        <taxon>Pyrenophora</taxon>
    </lineage>
</organism>
<dbReference type="InterPro" id="IPR036259">
    <property type="entry name" value="MFS_trans_sf"/>
</dbReference>
<dbReference type="AlphaFoldDB" id="A0A2W1GE18"/>
<keyword evidence="3 6" id="KW-1133">Transmembrane helix</keyword>
<dbReference type="Gene3D" id="1.20.1720.10">
    <property type="entry name" value="Multidrug resistance protein D"/>
    <property type="match status" value="1"/>
</dbReference>
<feature type="transmembrane region" description="Helical" evidence="6">
    <location>
        <begin position="485"/>
        <end position="503"/>
    </location>
</feature>
<evidence type="ECO:0000256" key="5">
    <source>
        <dbReference type="SAM" id="MobiDB-lite"/>
    </source>
</evidence>
<feature type="transmembrane region" description="Helical" evidence="6">
    <location>
        <begin position="251"/>
        <end position="268"/>
    </location>
</feature>
<feature type="compositionally biased region" description="Basic and acidic residues" evidence="5">
    <location>
        <begin position="514"/>
        <end position="527"/>
    </location>
</feature>
<proteinExistence type="predicted"/>
<reference evidence="11" key="4">
    <citation type="journal article" date="2022" name="Microb. Genom.">
        <title>A global pangenome for the wheat fungal pathogen Pyrenophora tritici-repentis and prediction of effector protein structural homology.</title>
        <authorList>
            <person name="Moolhuijzen P.M."/>
            <person name="See P.T."/>
            <person name="Shi G."/>
            <person name="Powell H.R."/>
            <person name="Cockram J."/>
            <person name="Jorgensen L.N."/>
            <person name="Benslimane H."/>
            <person name="Strelkov S.E."/>
            <person name="Turner J."/>
            <person name="Liu Z."/>
            <person name="Moffat C.S."/>
        </authorList>
    </citation>
    <scope>NUCLEOTIDE SEQUENCE [LARGE SCALE GENOMIC DNA]</scope>
</reference>
<dbReference type="GO" id="GO:0022857">
    <property type="term" value="F:transmembrane transporter activity"/>
    <property type="evidence" value="ECO:0007669"/>
    <property type="project" value="InterPro"/>
</dbReference>
<keyword evidence="4 6" id="KW-0472">Membrane</keyword>
<evidence type="ECO:0000313" key="10">
    <source>
        <dbReference type="Proteomes" id="UP000245464"/>
    </source>
</evidence>
<feature type="domain" description="Major facilitator superfamily (MFS) profile" evidence="7">
    <location>
        <begin position="27"/>
        <end position="508"/>
    </location>
</feature>
<dbReference type="OrthoDB" id="10021397at2759"/>
<sequence length="557" mass="60473">MKDQRRAAEAAIFDQTNLLPPRKVFVTVGALAICQLICYAEQTGIGIALPAIGRDLNAQDTISWAGTSALISNTIFQVLYGRLSDLFGRKPTLLWALALLAISDLLCGFAKNDVMLYVFRGFSGVANGGVASLSAMIVSDVVTLEQRGKWQGIIGAAVGMGNIVGPFVAAAFVQGGSWRGFFWSFSPAAVASGLLCLWLLPTSTDRPKVEFKQVMKKIDFGGIFFGSVALILLLIPIAGGGDYFDWDSPKVIAMLTIGSICSLLFIYVERSVALLPMMPLSLFKNTPVAVMLAQNFLFGIVAYSQTFYLPLFFQNAQRLSPMKSACLMLPLTSFQATSSILSGQYISRQGRYGEIIWLGFFLWTLGSGLTCIFGVNTPMYVIVLILMVTGIGIGMVFQPVLIALQAHCTRAQRAIVISNRNFIRSLGGAVGLAISAAVLQNSLYQALPKNYREDLSAYETPNFAKLGEEETTQIVQAYAKASRTVFYMNVSFIALCLIGCFLIKDKGLQRPDEVNMDEEKKVERSDSGSEQVVVNPVEDTEKKNAPAGGRRMSGATL</sequence>
<dbReference type="Gene3D" id="1.20.1250.20">
    <property type="entry name" value="MFS general substrate transporter like domains"/>
    <property type="match status" value="1"/>
</dbReference>
<keyword evidence="2 6" id="KW-0812">Transmembrane</keyword>
<feature type="transmembrane region" description="Helical" evidence="6">
    <location>
        <begin position="288"/>
        <end position="313"/>
    </location>
</feature>
<comment type="subcellular location">
    <subcellularLocation>
        <location evidence="1">Membrane</location>
        <topology evidence="1">Multi-pass membrane protein</topology>
    </subcellularLocation>
</comment>
<evidence type="ECO:0000256" key="6">
    <source>
        <dbReference type="SAM" id="Phobius"/>
    </source>
</evidence>
<reference evidence="9" key="2">
    <citation type="submission" date="2021-05" db="EMBL/GenBank/DDBJ databases">
        <authorList>
            <person name="Moolhuijzen P.M."/>
            <person name="Moffat C.S."/>
        </authorList>
    </citation>
    <scope>NUCLEOTIDE SEQUENCE</scope>
    <source>
        <strain evidence="9">86-124</strain>
    </source>
</reference>
<dbReference type="Proteomes" id="UP000245464">
    <property type="component" value="Chromosome 7"/>
</dbReference>
<gene>
    <name evidence="9" type="ORF">Ptr86124_013297</name>
    <name evidence="8" type="ORF">PtrM4_129690</name>
</gene>
<dbReference type="EMBL" id="NRDI02000033">
    <property type="protein sequence ID" value="KAI1507764.1"/>
    <property type="molecule type" value="Genomic_DNA"/>
</dbReference>
<comment type="caution">
    <text evidence="8">The sequence shown here is derived from an EMBL/GenBank/DDBJ whole genome shotgun (WGS) entry which is preliminary data.</text>
</comment>
<evidence type="ECO:0000313" key="9">
    <source>
        <dbReference type="EMBL" id="KAI1507764.1"/>
    </source>
</evidence>
<protein>
    <submittedName>
        <fullName evidence="9">MFS general substrate transporter</fullName>
    </submittedName>
    <submittedName>
        <fullName evidence="8">ProP, Permease major facilitator superfamily</fullName>
    </submittedName>
</protein>
<evidence type="ECO:0000259" key="7">
    <source>
        <dbReference type="PROSITE" id="PS50850"/>
    </source>
</evidence>
<dbReference type="EMBL" id="NQIK02000007">
    <property type="protein sequence ID" value="KAF7568356.1"/>
    <property type="molecule type" value="Genomic_DNA"/>
</dbReference>
<feature type="transmembrane region" description="Helical" evidence="6">
    <location>
        <begin position="220"/>
        <end position="239"/>
    </location>
</feature>
<feature type="transmembrane region" description="Helical" evidence="6">
    <location>
        <begin position="117"/>
        <end position="138"/>
    </location>
</feature>
<dbReference type="InterPro" id="IPR011701">
    <property type="entry name" value="MFS"/>
</dbReference>
<dbReference type="Pfam" id="PF07690">
    <property type="entry name" value="MFS_1"/>
    <property type="match status" value="1"/>
</dbReference>
<dbReference type="PANTHER" id="PTHR23501:SF78">
    <property type="entry name" value="MAJOR FACILITATOR SUPERFAMILY (MFS) PROFILE DOMAIN-CONTAINING PROTEIN-RELATED"/>
    <property type="match status" value="1"/>
</dbReference>
<feature type="transmembrane region" description="Helical" evidence="6">
    <location>
        <begin position="61"/>
        <end position="80"/>
    </location>
</feature>
<reference evidence="8 10" key="1">
    <citation type="journal article" date="2018" name="BMC Genomics">
        <title>Comparative genomics of the wheat fungal pathogen Pyrenophora tritici-repentis reveals chromosomal variations and genome plasticity.</title>
        <authorList>
            <person name="Moolhuijzen P."/>
            <person name="See P.T."/>
            <person name="Hane J.K."/>
            <person name="Shi G."/>
            <person name="Liu Z."/>
            <person name="Oliver R.P."/>
            <person name="Moffat C.S."/>
        </authorList>
    </citation>
    <scope>NUCLEOTIDE SEQUENCE [LARGE SCALE GENOMIC DNA]</scope>
    <source>
        <strain evidence="8">M4</strain>
    </source>
</reference>
<dbReference type="PROSITE" id="PS50850">
    <property type="entry name" value="MFS"/>
    <property type="match status" value="1"/>
</dbReference>
<dbReference type="GO" id="GO:0005886">
    <property type="term" value="C:plasma membrane"/>
    <property type="evidence" value="ECO:0007669"/>
    <property type="project" value="TreeGrafter"/>
</dbReference>
<evidence type="ECO:0000256" key="1">
    <source>
        <dbReference type="ARBA" id="ARBA00004141"/>
    </source>
</evidence>
<accession>A0A2W1GE18</accession>
<evidence type="ECO:0000313" key="8">
    <source>
        <dbReference type="EMBL" id="KAF7568356.1"/>
    </source>
</evidence>
<evidence type="ECO:0000256" key="2">
    <source>
        <dbReference type="ARBA" id="ARBA00022692"/>
    </source>
</evidence>
<dbReference type="OMA" id="HLTWRWA"/>
<feature type="transmembrane region" description="Helical" evidence="6">
    <location>
        <begin position="355"/>
        <end position="375"/>
    </location>
</feature>
<feature type="transmembrane region" description="Helical" evidence="6">
    <location>
        <begin position="180"/>
        <end position="200"/>
    </location>
</feature>
<reference evidence="9" key="3">
    <citation type="journal article" date="2022" name="bioRxiv">
        <title>A global pangenome for the wheat fungal pathogen Pyrenophora tritici-repentis and prediction of effector protein structural homology.</title>
        <authorList>
            <person name="Moolhuijzen P."/>
            <person name="See P.T."/>
            <person name="Shi G."/>
            <person name="Powell H.R."/>
            <person name="Cockram J."/>
            <person name="Jorgensen L.N."/>
            <person name="Benslimane H."/>
            <person name="Strelkov S.E."/>
            <person name="Turner J."/>
            <person name="Liu Z."/>
            <person name="Moffat C.S."/>
        </authorList>
    </citation>
    <scope>NUCLEOTIDE SEQUENCE</scope>
    <source>
        <strain evidence="9">86-124</strain>
    </source>
</reference>
<feature type="transmembrane region" description="Helical" evidence="6">
    <location>
        <begin position="425"/>
        <end position="444"/>
    </location>
</feature>
<dbReference type="PANTHER" id="PTHR23501">
    <property type="entry name" value="MAJOR FACILITATOR SUPERFAMILY"/>
    <property type="match status" value="1"/>
</dbReference>
<feature type="region of interest" description="Disordered" evidence="5">
    <location>
        <begin position="514"/>
        <end position="557"/>
    </location>
</feature>
<keyword evidence="11" id="KW-1185">Reference proteome</keyword>
<evidence type="ECO:0000256" key="4">
    <source>
        <dbReference type="ARBA" id="ARBA00023136"/>
    </source>
</evidence>
<dbReference type="InterPro" id="IPR020846">
    <property type="entry name" value="MFS_dom"/>
</dbReference>
<feature type="transmembrane region" description="Helical" evidence="6">
    <location>
        <begin position="92"/>
        <end position="110"/>
    </location>
</feature>
<evidence type="ECO:0000256" key="3">
    <source>
        <dbReference type="ARBA" id="ARBA00022989"/>
    </source>
</evidence>
<feature type="transmembrane region" description="Helical" evidence="6">
    <location>
        <begin position="150"/>
        <end position="173"/>
    </location>
</feature>
<name>A0A2W1GE18_9PLEO</name>
<dbReference type="Proteomes" id="UP000249757">
    <property type="component" value="Unassembled WGS sequence"/>
</dbReference>
<feature type="transmembrane region" description="Helical" evidence="6">
    <location>
        <begin position="381"/>
        <end position="404"/>
    </location>
</feature>
<dbReference type="SUPFAM" id="SSF103473">
    <property type="entry name" value="MFS general substrate transporter"/>
    <property type="match status" value="1"/>
</dbReference>